<proteinExistence type="predicted"/>
<comment type="caution">
    <text evidence="1">The sequence shown here is derived from an EMBL/GenBank/DDBJ whole genome shotgun (WGS) entry which is preliminary data.</text>
</comment>
<protein>
    <submittedName>
        <fullName evidence="1">Uncharacterized protein</fullName>
    </submittedName>
</protein>
<dbReference type="AlphaFoldDB" id="A0A8T0I4B0"/>
<sequence>MTCKNIDEVPSMSHNHRGCVCSRLQYGSIRVNHPRPGRSPHLKTTKGFRNSYRGRPNLCNCLLLLQHLRAHHRYFIDDPHFCTAPLLSIRLLPHSAEIFRRPWNANACCTINYLFLKEDIPNSRKETVKADMQPQ</sequence>
<organism evidence="1 2">
    <name type="scientific">Ceratodon purpureus</name>
    <name type="common">Fire moss</name>
    <name type="synonym">Dicranum purpureum</name>
    <dbReference type="NCBI Taxonomy" id="3225"/>
    <lineage>
        <taxon>Eukaryota</taxon>
        <taxon>Viridiplantae</taxon>
        <taxon>Streptophyta</taxon>
        <taxon>Embryophyta</taxon>
        <taxon>Bryophyta</taxon>
        <taxon>Bryophytina</taxon>
        <taxon>Bryopsida</taxon>
        <taxon>Dicranidae</taxon>
        <taxon>Pseudoditrichales</taxon>
        <taxon>Ditrichaceae</taxon>
        <taxon>Ceratodon</taxon>
    </lineage>
</organism>
<dbReference type="Proteomes" id="UP000822688">
    <property type="component" value="Chromosome 5"/>
</dbReference>
<evidence type="ECO:0000313" key="2">
    <source>
        <dbReference type="Proteomes" id="UP000822688"/>
    </source>
</evidence>
<evidence type="ECO:0000313" key="1">
    <source>
        <dbReference type="EMBL" id="KAG0577887.1"/>
    </source>
</evidence>
<reference evidence="1" key="1">
    <citation type="submission" date="2020-06" db="EMBL/GenBank/DDBJ databases">
        <title>WGS assembly of Ceratodon purpureus strain R40.</title>
        <authorList>
            <person name="Carey S.B."/>
            <person name="Jenkins J."/>
            <person name="Shu S."/>
            <person name="Lovell J.T."/>
            <person name="Sreedasyam A."/>
            <person name="Maumus F."/>
            <person name="Tiley G.P."/>
            <person name="Fernandez-Pozo N."/>
            <person name="Barry K."/>
            <person name="Chen C."/>
            <person name="Wang M."/>
            <person name="Lipzen A."/>
            <person name="Daum C."/>
            <person name="Saski C.A."/>
            <person name="Payton A.C."/>
            <person name="Mcbreen J.C."/>
            <person name="Conrad R.E."/>
            <person name="Kollar L.M."/>
            <person name="Olsson S."/>
            <person name="Huttunen S."/>
            <person name="Landis J.B."/>
            <person name="Wickett N.J."/>
            <person name="Johnson M.G."/>
            <person name="Rensing S.A."/>
            <person name="Grimwood J."/>
            <person name="Schmutz J."/>
            <person name="Mcdaniel S.F."/>
        </authorList>
    </citation>
    <scope>NUCLEOTIDE SEQUENCE</scope>
    <source>
        <strain evidence="1">R40</strain>
    </source>
</reference>
<accession>A0A8T0I4B0</accession>
<dbReference type="EMBL" id="CM026425">
    <property type="protein sequence ID" value="KAG0577887.1"/>
    <property type="molecule type" value="Genomic_DNA"/>
</dbReference>
<gene>
    <name evidence="1" type="ORF">KC19_5G189000</name>
</gene>
<name>A0A8T0I4B0_CERPU</name>
<keyword evidence="2" id="KW-1185">Reference proteome</keyword>